<dbReference type="Proteomes" id="UP000533905">
    <property type="component" value="Unassembled WGS sequence"/>
</dbReference>
<keyword evidence="3" id="KW-1185">Reference proteome</keyword>
<evidence type="ECO:0000313" key="3">
    <source>
        <dbReference type="Proteomes" id="UP000533905"/>
    </source>
</evidence>
<feature type="signal peptide" evidence="1">
    <location>
        <begin position="1"/>
        <end position="23"/>
    </location>
</feature>
<dbReference type="AlphaFoldDB" id="A0A7Y2K3R0"/>
<reference evidence="2 3" key="1">
    <citation type="submission" date="2020-04" db="EMBL/GenBank/DDBJ databases">
        <title>Massilia sp. nov., a cold adapted bacteria isolated from Arctic soil.</title>
        <authorList>
            <person name="Son J."/>
            <person name="Ka J.-O."/>
        </authorList>
    </citation>
    <scope>NUCLEOTIDE SEQUENCE [LARGE SCALE GENOMIC DNA]</scope>
    <source>
        <strain evidence="2 3">ML15P13</strain>
    </source>
</reference>
<gene>
    <name evidence="2" type="ORF">HGB41_21805</name>
</gene>
<dbReference type="RefSeq" id="WP_171088406.1">
    <property type="nucleotide sequence ID" value="NZ_JABAIV010000011.1"/>
</dbReference>
<keyword evidence="1" id="KW-0732">Signal</keyword>
<evidence type="ECO:0000256" key="1">
    <source>
        <dbReference type="SAM" id="SignalP"/>
    </source>
</evidence>
<protein>
    <submittedName>
        <fullName evidence="2">PEP-CTERM sorting domain-containing protein</fullName>
    </submittedName>
</protein>
<proteinExistence type="predicted"/>
<evidence type="ECO:0000313" key="2">
    <source>
        <dbReference type="EMBL" id="NNG25623.1"/>
    </source>
</evidence>
<comment type="caution">
    <text evidence="2">The sequence shown here is derived from an EMBL/GenBank/DDBJ whole genome shotgun (WGS) entry which is preliminary data.</text>
</comment>
<accession>A0A7Y2K3R0</accession>
<feature type="chain" id="PRO_5030998299" evidence="1">
    <location>
        <begin position="24"/>
        <end position="250"/>
    </location>
</feature>
<dbReference type="InterPro" id="IPR013424">
    <property type="entry name" value="Ice-binding_C"/>
</dbReference>
<dbReference type="EMBL" id="JABAIV010000011">
    <property type="protein sequence ID" value="NNG25623.1"/>
    <property type="molecule type" value="Genomic_DNA"/>
</dbReference>
<name>A0A7Y2K3R0_9BURK</name>
<dbReference type="NCBIfam" id="TIGR02595">
    <property type="entry name" value="PEP_CTERM"/>
    <property type="match status" value="1"/>
</dbReference>
<sequence length="250" mass="25549">MKAILARAVVGAAVFCLANPAFADLIKVTGTQATGTGLGAVMTVVTVKDNTNNANRVVTESGCVTYKPSDVTRPFETCAAEMGLEGGDNTAGNAGNNTYFLSSIAGLANAGQLGFVVNVSEPGNGSATLTHLYMSLFRTDTSQLKLFAYTGADLIMADSGGTGQSGIQRFILDDLQAAEALGFCPVLSQCVVGGGVQFAAGSTQGDHESVYVGAFQRPPAELPEPFSLALVGVGLAGMSVLRRRAKQAAG</sequence>
<organism evidence="2 3">
    <name type="scientific">Telluria aromaticivorans</name>
    <dbReference type="NCBI Taxonomy" id="2725995"/>
    <lineage>
        <taxon>Bacteria</taxon>
        <taxon>Pseudomonadati</taxon>
        <taxon>Pseudomonadota</taxon>
        <taxon>Betaproteobacteria</taxon>
        <taxon>Burkholderiales</taxon>
        <taxon>Oxalobacteraceae</taxon>
        <taxon>Telluria group</taxon>
        <taxon>Telluria</taxon>
    </lineage>
</organism>